<evidence type="ECO:0000256" key="1">
    <source>
        <dbReference type="ARBA" id="ARBA00004496"/>
    </source>
</evidence>
<dbReference type="InterPro" id="IPR036521">
    <property type="entry name" value="SRP19-like_sf"/>
</dbReference>
<dbReference type="Gene3D" id="3.30.56.30">
    <property type="entry name" value="Signal recognition particle, SRP19-like subunit"/>
    <property type="match status" value="1"/>
</dbReference>
<evidence type="ECO:0000313" key="7">
    <source>
        <dbReference type="Proteomes" id="UP001562354"/>
    </source>
</evidence>
<keyword evidence="7" id="KW-1185">Reference proteome</keyword>
<evidence type="ECO:0000256" key="5">
    <source>
        <dbReference type="SAM" id="MobiDB-lite"/>
    </source>
</evidence>
<feature type="compositionally biased region" description="Basic residues" evidence="5">
    <location>
        <begin position="275"/>
        <end position="285"/>
    </location>
</feature>
<dbReference type="RefSeq" id="XP_069199003.1">
    <property type="nucleotide sequence ID" value="XM_069342501.1"/>
</dbReference>
<reference evidence="6 7" key="1">
    <citation type="submission" date="2024-07" db="EMBL/GenBank/DDBJ databases">
        <title>Draft sequence of the Neodothiora populina.</title>
        <authorList>
            <person name="Drown D.D."/>
            <person name="Schuette U.S."/>
            <person name="Buechlein A.B."/>
            <person name="Rusch D.R."/>
            <person name="Winton L.W."/>
            <person name="Adams G.A."/>
        </authorList>
    </citation>
    <scope>NUCLEOTIDE SEQUENCE [LARGE SCALE GENOMIC DNA]</scope>
    <source>
        <strain evidence="6 7">CPC 39397</strain>
    </source>
</reference>
<feature type="compositionally biased region" description="Low complexity" evidence="5">
    <location>
        <begin position="41"/>
        <end position="60"/>
    </location>
</feature>
<evidence type="ECO:0000256" key="2">
    <source>
        <dbReference type="ARBA" id="ARBA00022490"/>
    </source>
</evidence>
<dbReference type="PANTHER" id="PTHR17453:SF0">
    <property type="entry name" value="SIGNAL RECOGNITION PARTICLE 19 KDA PROTEIN"/>
    <property type="match status" value="1"/>
</dbReference>
<accession>A0ABR3P983</accession>
<evidence type="ECO:0000256" key="4">
    <source>
        <dbReference type="ARBA" id="ARBA00023274"/>
    </source>
</evidence>
<keyword evidence="2" id="KW-0963">Cytoplasm</keyword>
<dbReference type="InterPro" id="IPR002778">
    <property type="entry name" value="Signal_recog_particle_SRP19"/>
</dbReference>
<keyword evidence="3" id="KW-0733">Signal recognition particle</keyword>
<feature type="region of interest" description="Disordered" evidence="5">
    <location>
        <begin position="1"/>
        <end position="80"/>
    </location>
</feature>
<evidence type="ECO:0000313" key="6">
    <source>
        <dbReference type="EMBL" id="KAL1302727.1"/>
    </source>
</evidence>
<organism evidence="6 7">
    <name type="scientific">Neodothiora populina</name>
    <dbReference type="NCBI Taxonomy" id="2781224"/>
    <lineage>
        <taxon>Eukaryota</taxon>
        <taxon>Fungi</taxon>
        <taxon>Dikarya</taxon>
        <taxon>Ascomycota</taxon>
        <taxon>Pezizomycotina</taxon>
        <taxon>Dothideomycetes</taxon>
        <taxon>Dothideomycetidae</taxon>
        <taxon>Dothideales</taxon>
        <taxon>Dothioraceae</taxon>
        <taxon>Neodothiora</taxon>
    </lineage>
</organism>
<evidence type="ECO:0008006" key="8">
    <source>
        <dbReference type="Google" id="ProtNLM"/>
    </source>
</evidence>
<dbReference type="Proteomes" id="UP001562354">
    <property type="component" value="Unassembled WGS sequence"/>
</dbReference>
<dbReference type="EMBL" id="JBFMKM010000012">
    <property type="protein sequence ID" value="KAL1302727.1"/>
    <property type="molecule type" value="Genomic_DNA"/>
</dbReference>
<protein>
    <recommendedName>
        <fullName evidence="8">Signal recognition particle protein</fullName>
    </recommendedName>
</protein>
<sequence length="285" mass="30338">MSRNARIEEVSDSDSDPSDMDPSDFDPSNIMQSIMNPADVAAATAPSPQQSSAGQPFSSPMLQPHLSGRPPASQAADRERTKHYQCLYPIYFDSTRSRAEGRRVGKEQGVANPLAQDIAQAVSQMAVAGQVVFEPGKVHPKDWANPGRVRVLIKENGKPVGRGGIKNKHHLYNLVAEYLRDHPTTQESASRLRIAGLPPPTKPIPPPAAPKGWKMGTILPLHSPALSGGGVNENYLKDMMAEMQGQGGMPGMPGMPDLPPGMLGGGAGASDSGAPKKKDKKKTKS</sequence>
<comment type="subcellular location">
    <subcellularLocation>
        <location evidence="1">Cytoplasm</location>
    </subcellularLocation>
</comment>
<evidence type="ECO:0000256" key="3">
    <source>
        <dbReference type="ARBA" id="ARBA00023135"/>
    </source>
</evidence>
<dbReference type="SUPFAM" id="SSF69695">
    <property type="entry name" value="SRP19"/>
    <property type="match status" value="1"/>
</dbReference>
<comment type="caution">
    <text evidence="6">The sequence shown here is derived from an EMBL/GenBank/DDBJ whole genome shotgun (WGS) entry which is preliminary data.</text>
</comment>
<gene>
    <name evidence="6" type="ORF">AAFC00_003081</name>
</gene>
<dbReference type="Pfam" id="PF01922">
    <property type="entry name" value="SRP19"/>
    <property type="match status" value="1"/>
</dbReference>
<dbReference type="GeneID" id="95976783"/>
<keyword evidence="4" id="KW-0687">Ribonucleoprotein</keyword>
<feature type="region of interest" description="Disordered" evidence="5">
    <location>
        <begin position="244"/>
        <end position="285"/>
    </location>
</feature>
<name>A0ABR3P983_9PEZI</name>
<feature type="compositionally biased region" description="Acidic residues" evidence="5">
    <location>
        <begin position="10"/>
        <end position="24"/>
    </location>
</feature>
<dbReference type="PANTHER" id="PTHR17453">
    <property type="entry name" value="SIGNAL RECOGNITION PARTICLE 19 KD PROTEIN"/>
    <property type="match status" value="1"/>
</dbReference>
<proteinExistence type="predicted"/>